<comment type="caution">
    <text evidence="1">The sequence shown here is derived from an EMBL/GenBank/DDBJ whole genome shotgun (WGS) entry which is preliminary data.</text>
</comment>
<dbReference type="Proteomes" id="UP001479436">
    <property type="component" value="Unassembled WGS sequence"/>
</dbReference>
<organism evidence="1 2">
    <name type="scientific">Basidiobolus ranarum</name>
    <dbReference type="NCBI Taxonomy" id="34480"/>
    <lineage>
        <taxon>Eukaryota</taxon>
        <taxon>Fungi</taxon>
        <taxon>Fungi incertae sedis</taxon>
        <taxon>Zoopagomycota</taxon>
        <taxon>Entomophthoromycotina</taxon>
        <taxon>Basidiobolomycetes</taxon>
        <taxon>Basidiobolales</taxon>
        <taxon>Basidiobolaceae</taxon>
        <taxon>Basidiobolus</taxon>
    </lineage>
</organism>
<evidence type="ECO:0000313" key="1">
    <source>
        <dbReference type="EMBL" id="KAK9712212.1"/>
    </source>
</evidence>
<proteinExistence type="predicted"/>
<evidence type="ECO:0000313" key="2">
    <source>
        <dbReference type="Proteomes" id="UP001479436"/>
    </source>
</evidence>
<sequence>MPNFQKLLDSFFHSKNQTKSKSGQTRSHVKSEHKESLRELETFISRTTLDNYSEEDKTYFARLSGLLDKNYLEVMDKSSVCSYCITSEEVQELETFVSQSSLECYTQEQKVDFARLAGLLDKSYRQFMDDSHLLTC</sequence>
<dbReference type="EMBL" id="JASJQH010007230">
    <property type="protein sequence ID" value="KAK9712212.1"/>
    <property type="molecule type" value="Genomic_DNA"/>
</dbReference>
<reference evidence="1 2" key="1">
    <citation type="submission" date="2023-04" db="EMBL/GenBank/DDBJ databases">
        <title>Genome of Basidiobolus ranarum AG-B5.</title>
        <authorList>
            <person name="Stajich J.E."/>
            <person name="Carter-House D."/>
            <person name="Gryganskyi A."/>
        </authorList>
    </citation>
    <scope>NUCLEOTIDE SEQUENCE [LARGE SCALE GENOMIC DNA]</scope>
    <source>
        <strain evidence="1 2">AG-B5</strain>
    </source>
</reference>
<gene>
    <name evidence="1" type="ORF">K7432_007296</name>
</gene>
<keyword evidence="2" id="KW-1185">Reference proteome</keyword>
<protein>
    <submittedName>
        <fullName evidence="1">Uncharacterized protein</fullName>
    </submittedName>
</protein>
<accession>A0ABR2W190</accession>
<name>A0ABR2W190_9FUNG</name>